<name>A0A382F3A1_9ZZZZ</name>
<proteinExistence type="predicted"/>
<dbReference type="AlphaFoldDB" id="A0A382F3A1"/>
<accession>A0A382F3A1</accession>
<organism evidence="1">
    <name type="scientific">marine metagenome</name>
    <dbReference type="NCBI Taxonomy" id="408172"/>
    <lineage>
        <taxon>unclassified sequences</taxon>
        <taxon>metagenomes</taxon>
        <taxon>ecological metagenomes</taxon>
    </lineage>
</organism>
<reference evidence="1" key="1">
    <citation type="submission" date="2018-05" db="EMBL/GenBank/DDBJ databases">
        <authorList>
            <person name="Lanie J.A."/>
            <person name="Ng W.-L."/>
            <person name="Kazmierczak K.M."/>
            <person name="Andrzejewski T.M."/>
            <person name="Davidsen T.M."/>
            <person name="Wayne K.J."/>
            <person name="Tettelin H."/>
            <person name="Glass J.I."/>
            <person name="Rusch D."/>
            <person name="Podicherti R."/>
            <person name="Tsui H.-C.T."/>
            <person name="Winkler M.E."/>
        </authorList>
    </citation>
    <scope>NUCLEOTIDE SEQUENCE</scope>
</reference>
<gene>
    <name evidence="1" type="ORF">METZ01_LOCUS209966</name>
</gene>
<feature type="non-terminal residue" evidence="1">
    <location>
        <position position="1"/>
    </location>
</feature>
<evidence type="ECO:0000313" key="1">
    <source>
        <dbReference type="EMBL" id="SVB57112.1"/>
    </source>
</evidence>
<dbReference type="EMBL" id="UINC01047620">
    <property type="protein sequence ID" value="SVB57112.1"/>
    <property type="molecule type" value="Genomic_DNA"/>
</dbReference>
<sequence length="30" mass="3456">YVKNDLNAWRSMRFGDLNEATNGKATLTLR</sequence>
<protein>
    <submittedName>
        <fullName evidence="1">Uncharacterized protein</fullName>
    </submittedName>
</protein>